<dbReference type="AlphaFoldDB" id="A0A4Y2DM04"/>
<name>A0A4Y2DM04_ARAVE</name>
<dbReference type="EMBL" id="BGPR01000395">
    <property type="protein sequence ID" value="GBM17832.1"/>
    <property type="molecule type" value="Genomic_DNA"/>
</dbReference>
<accession>A0A4Y2DM04</accession>
<gene>
    <name evidence="1" type="ORF">AVEN_260165_1</name>
</gene>
<dbReference type="Proteomes" id="UP000499080">
    <property type="component" value="Unassembled WGS sequence"/>
</dbReference>
<evidence type="ECO:0000313" key="1">
    <source>
        <dbReference type="EMBL" id="GBM17832.1"/>
    </source>
</evidence>
<evidence type="ECO:0000313" key="2">
    <source>
        <dbReference type="Proteomes" id="UP000499080"/>
    </source>
</evidence>
<comment type="caution">
    <text evidence="1">The sequence shown here is derived from an EMBL/GenBank/DDBJ whole genome shotgun (WGS) entry which is preliminary data.</text>
</comment>
<reference evidence="1 2" key="1">
    <citation type="journal article" date="2019" name="Sci. Rep.">
        <title>Orb-weaving spider Araneus ventricosus genome elucidates the spidroin gene catalogue.</title>
        <authorList>
            <person name="Kono N."/>
            <person name="Nakamura H."/>
            <person name="Ohtoshi R."/>
            <person name="Moran D.A.P."/>
            <person name="Shinohara A."/>
            <person name="Yoshida Y."/>
            <person name="Fujiwara M."/>
            <person name="Mori M."/>
            <person name="Tomita M."/>
            <person name="Arakawa K."/>
        </authorList>
    </citation>
    <scope>NUCLEOTIDE SEQUENCE [LARGE SCALE GENOMIC DNA]</scope>
</reference>
<sequence length="105" mass="11567">MAATSALGIVQGEREGVVFIGLFAFRERERESESKRARHRVRDFESFPAHVARTSSAPSNWRSQSFLHNFIPYLLLSCFPSDGNVLARGGCSAGTEIHTLPKSSA</sequence>
<keyword evidence="2" id="KW-1185">Reference proteome</keyword>
<dbReference type="OrthoDB" id="10586224at2759"/>
<protein>
    <submittedName>
        <fullName evidence="1">Uncharacterized protein</fullName>
    </submittedName>
</protein>
<proteinExistence type="predicted"/>
<organism evidence="1 2">
    <name type="scientific">Araneus ventricosus</name>
    <name type="common">Orbweaver spider</name>
    <name type="synonym">Epeira ventricosa</name>
    <dbReference type="NCBI Taxonomy" id="182803"/>
    <lineage>
        <taxon>Eukaryota</taxon>
        <taxon>Metazoa</taxon>
        <taxon>Ecdysozoa</taxon>
        <taxon>Arthropoda</taxon>
        <taxon>Chelicerata</taxon>
        <taxon>Arachnida</taxon>
        <taxon>Araneae</taxon>
        <taxon>Araneomorphae</taxon>
        <taxon>Entelegynae</taxon>
        <taxon>Araneoidea</taxon>
        <taxon>Araneidae</taxon>
        <taxon>Araneus</taxon>
    </lineage>
</organism>